<keyword evidence="1" id="KW-0472">Membrane</keyword>
<feature type="transmembrane region" description="Helical" evidence="1">
    <location>
        <begin position="352"/>
        <end position="369"/>
    </location>
</feature>
<evidence type="ECO:0000256" key="1">
    <source>
        <dbReference type="SAM" id="Phobius"/>
    </source>
</evidence>
<name>A0ABS9VMW2_9SPHN</name>
<keyword evidence="1" id="KW-1133">Transmembrane helix</keyword>
<feature type="transmembrane region" description="Helical" evidence="1">
    <location>
        <begin position="29"/>
        <end position="48"/>
    </location>
</feature>
<sequence length="383" mass="42081">MTPVGLIGLLLSFAALPMASVRLTQSRLLLFLALLIVHLCSTVVYYVYVLHNTADTSTYFYDGWHLARWPFKLGTVFTVQLVQSMKETIGGSYLDYFLIFQAVGFWGVVLIMRSFEEIHIALAVPPTALTTALLFLPGLHFWTSAIGKDAPLLFATSLAVWSVLSLRTRLIPFAIALGVMVLFRPHVALITAVSLALAAAVDSRSSIGARIGLLILALGGSALVAMSVDTTFNMTVSNPDSVADFFARKAQVNDTIAGTTSIAGASMPMKLFSQLYRPLFLDANGALGLIASVENCIFIAMTLFLLSRWQQVLRLTRSVFFLEFAIIFAATLTILLSMVFYNVGLGLRQKVMILPAWLAFFAANWAYYVKTREVRPETRELPA</sequence>
<protein>
    <submittedName>
        <fullName evidence="2">Uncharacterized protein</fullName>
    </submittedName>
</protein>
<dbReference type="Proteomes" id="UP001203058">
    <property type="component" value="Unassembled WGS sequence"/>
</dbReference>
<feature type="transmembrane region" description="Helical" evidence="1">
    <location>
        <begin position="211"/>
        <end position="228"/>
    </location>
</feature>
<dbReference type="RefSeq" id="WP_241446699.1">
    <property type="nucleotide sequence ID" value="NZ_JAKZHW010000001.1"/>
</dbReference>
<organism evidence="2 3">
    <name type="scientific">Sphingomonas telluris</name>
    <dbReference type="NCBI Taxonomy" id="2907998"/>
    <lineage>
        <taxon>Bacteria</taxon>
        <taxon>Pseudomonadati</taxon>
        <taxon>Pseudomonadota</taxon>
        <taxon>Alphaproteobacteria</taxon>
        <taxon>Sphingomonadales</taxon>
        <taxon>Sphingomonadaceae</taxon>
        <taxon>Sphingomonas</taxon>
    </lineage>
</organism>
<gene>
    <name evidence="2" type="ORF">LZ016_07095</name>
</gene>
<comment type="caution">
    <text evidence="2">The sequence shown here is derived from an EMBL/GenBank/DDBJ whole genome shotgun (WGS) entry which is preliminary data.</text>
</comment>
<feature type="transmembrane region" description="Helical" evidence="1">
    <location>
        <begin position="173"/>
        <end position="199"/>
    </location>
</feature>
<dbReference type="EMBL" id="JAKZHW010000001">
    <property type="protein sequence ID" value="MCH8615864.1"/>
    <property type="molecule type" value="Genomic_DNA"/>
</dbReference>
<accession>A0ABS9VMW2</accession>
<evidence type="ECO:0000313" key="2">
    <source>
        <dbReference type="EMBL" id="MCH8615864.1"/>
    </source>
</evidence>
<feature type="transmembrane region" description="Helical" evidence="1">
    <location>
        <begin position="93"/>
        <end position="112"/>
    </location>
</feature>
<feature type="transmembrane region" description="Helical" evidence="1">
    <location>
        <begin position="286"/>
        <end position="307"/>
    </location>
</feature>
<keyword evidence="3" id="KW-1185">Reference proteome</keyword>
<evidence type="ECO:0000313" key="3">
    <source>
        <dbReference type="Proteomes" id="UP001203058"/>
    </source>
</evidence>
<proteinExistence type="predicted"/>
<keyword evidence="1" id="KW-0812">Transmembrane</keyword>
<feature type="transmembrane region" description="Helical" evidence="1">
    <location>
        <begin position="319"/>
        <end position="340"/>
    </location>
</feature>
<feature type="transmembrane region" description="Helical" evidence="1">
    <location>
        <begin position="118"/>
        <end position="138"/>
    </location>
</feature>
<reference evidence="2 3" key="1">
    <citation type="submission" date="2022-03" db="EMBL/GenBank/DDBJ databases">
        <authorList>
            <person name="Jo J.-H."/>
            <person name="Im W.-T."/>
        </authorList>
    </citation>
    <scope>NUCLEOTIDE SEQUENCE [LARGE SCALE GENOMIC DNA]</scope>
    <source>
        <strain evidence="2 3">SM33</strain>
    </source>
</reference>